<reference evidence="2 3" key="1">
    <citation type="submission" date="2020-08" db="EMBL/GenBank/DDBJ databases">
        <title>Genomic Encyclopedia of Type Strains, Phase IV (KMG-V): Genome sequencing to study the core and pangenomes of soil and plant-associated prokaryotes.</title>
        <authorList>
            <person name="Whitman W."/>
        </authorList>
    </citation>
    <scope>NUCLEOTIDE SEQUENCE [LARGE SCALE GENOMIC DNA]</scope>
    <source>
        <strain evidence="2 3">SEMIA 402</strain>
    </source>
</reference>
<evidence type="ECO:0000256" key="1">
    <source>
        <dbReference type="SAM" id="MobiDB-lite"/>
    </source>
</evidence>
<dbReference type="AlphaFoldDB" id="A0A7W6WDG2"/>
<dbReference type="Proteomes" id="UP000533641">
    <property type="component" value="Unassembled WGS sequence"/>
</dbReference>
<name>A0A7W6WDG2_9HYPH</name>
<evidence type="ECO:0000313" key="2">
    <source>
        <dbReference type="EMBL" id="MBB4273574.1"/>
    </source>
</evidence>
<dbReference type="EMBL" id="JACIGM010000002">
    <property type="protein sequence ID" value="MBB4273574.1"/>
    <property type="molecule type" value="Genomic_DNA"/>
</dbReference>
<comment type="caution">
    <text evidence="2">The sequence shown here is derived from an EMBL/GenBank/DDBJ whole genome shotgun (WGS) entry which is preliminary data.</text>
</comment>
<organism evidence="2 3">
    <name type="scientific">Rhizobium mongolense</name>
    <dbReference type="NCBI Taxonomy" id="57676"/>
    <lineage>
        <taxon>Bacteria</taxon>
        <taxon>Pseudomonadati</taxon>
        <taxon>Pseudomonadota</taxon>
        <taxon>Alphaproteobacteria</taxon>
        <taxon>Hyphomicrobiales</taxon>
        <taxon>Rhizobiaceae</taxon>
        <taxon>Rhizobium/Agrobacterium group</taxon>
        <taxon>Rhizobium</taxon>
    </lineage>
</organism>
<gene>
    <name evidence="2" type="ORF">GGE12_001328</name>
</gene>
<feature type="region of interest" description="Disordered" evidence="1">
    <location>
        <begin position="1"/>
        <end position="24"/>
    </location>
</feature>
<feature type="compositionally biased region" description="Basic and acidic residues" evidence="1">
    <location>
        <begin position="1"/>
        <end position="12"/>
    </location>
</feature>
<accession>A0A7W6WDG2</accession>
<protein>
    <submittedName>
        <fullName evidence="2">Uncharacterized protein</fullName>
    </submittedName>
</protein>
<proteinExistence type="predicted"/>
<sequence length="104" mass="11376">MFRADPTGKIKVDSSSVGTGAGKPGSARFALKGEIMVVPVKFVVSCAAADDIFVIATIPDGLPEDAEFTRVYYLCAETEDVWHCRDWPKILRHLISLANLHVRS</sequence>
<evidence type="ECO:0000313" key="3">
    <source>
        <dbReference type="Proteomes" id="UP000533641"/>
    </source>
</evidence>